<protein>
    <submittedName>
        <fullName evidence="2">Uncharacterized protein</fullName>
    </submittedName>
</protein>
<dbReference type="VEuPathDB" id="FungiDB:BD410DRAFT_806175"/>
<feature type="compositionally biased region" description="Polar residues" evidence="1">
    <location>
        <begin position="277"/>
        <end position="286"/>
    </location>
</feature>
<feature type="region of interest" description="Disordered" evidence="1">
    <location>
        <begin position="244"/>
        <end position="286"/>
    </location>
</feature>
<reference evidence="2 3" key="1">
    <citation type="submission" date="2018-06" db="EMBL/GenBank/DDBJ databases">
        <title>A transcriptomic atlas of mushroom development highlights an independent origin of complex multicellularity.</title>
        <authorList>
            <consortium name="DOE Joint Genome Institute"/>
            <person name="Krizsan K."/>
            <person name="Almasi E."/>
            <person name="Merenyi Z."/>
            <person name="Sahu N."/>
            <person name="Viragh M."/>
            <person name="Koszo T."/>
            <person name="Mondo S."/>
            <person name="Kiss B."/>
            <person name="Balint B."/>
            <person name="Kues U."/>
            <person name="Barry K."/>
            <person name="Hegedus J.C."/>
            <person name="Henrissat B."/>
            <person name="Johnson J."/>
            <person name="Lipzen A."/>
            <person name="Ohm R."/>
            <person name="Nagy I."/>
            <person name="Pangilinan J."/>
            <person name="Yan J."/>
            <person name="Xiong Y."/>
            <person name="Grigoriev I.V."/>
            <person name="Hibbett D.S."/>
            <person name="Nagy L.G."/>
        </authorList>
    </citation>
    <scope>NUCLEOTIDE SEQUENCE [LARGE SCALE GENOMIC DNA]</scope>
    <source>
        <strain evidence="2 3">SZMC22713</strain>
    </source>
</reference>
<organism evidence="2 3">
    <name type="scientific">Rickenella mellea</name>
    <dbReference type="NCBI Taxonomy" id="50990"/>
    <lineage>
        <taxon>Eukaryota</taxon>
        <taxon>Fungi</taxon>
        <taxon>Dikarya</taxon>
        <taxon>Basidiomycota</taxon>
        <taxon>Agaricomycotina</taxon>
        <taxon>Agaricomycetes</taxon>
        <taxon>Hymenochaetales</taxon>
        <taxon>Rickenellaceae</taxon>
        <taxon>Rickenella</taxon>
    </lineage>
</organism>
<accession>A0A4Y7PU25</accession>
<feature type="compositionally biased region" description="Low complexity" evidence="1">
    <location>
        <begin position="244"/>
        <end position="253"/>
    </location>
</feature>
<dbReference type="EMBL" id="ML170202">
    <property type="protein sequence ID" value="TDL18913.1"/>
    <property type="molecule type" value="Genomic_DNA"/>
</dbReference>
<sequence length="286" mass="31772">MCLVHASGGWEGVRISRTESGSGDDGYRTGVAPSREIWLPEELARPTGWEMTCRSAFYVTSRLRNLMGKLEMPEDANCTWGYQNSSPPPASGVNKIFDTTTHQPTNTSLCEPESMPEISQRQGTAAPPQHKRLTKVMRAKGHSQLVELRIDLDLAADEVANSFVPLESYFPDDVIKIILDNFVLIDRESLPQYISSVPYLENYHDAVWAVMLKLDDAFKAMRKESRRLATERKAARIVAAAEAAGNRELTESSADSEAEDTDSDEDVGRGNAGAENPGQTQFEWFQ</sequence>
<keyword evidence="3" id="KW-1185">Reference proteome</keyword>
<proteinExistence type="predicted"/>
<dbReference type="Proteomes" id="UP000294933">
    <property type="component" value="Unassembled WGS sequence"/>
</dbReference>
<evidence type="ECO:0000313" key="2">
    <source>
        <dbReference type="EMBL" id="TDL18913.1"/>
    </source>
</evidence>
<dbReference type="OrthoDB" id="3010969at2759"/>
<feature type="compositionally biased region" description="Acidic residues" evidence="1">
    <location>
        <begin position="254"/>
        <end position="265"/>
    </location>
</feature>
<evidence type="ECO:0000313" key="3">
    <source>
        <dbReference type="Proteomes" id="UP000294933"/>
    </source>
</evidence>
<evidence type="ECO:0000256" key="1">
    <source>
        <dbReference type="SAM" id="MobiDB-lite"/>
    </source>
</evidence>
<dbReference type="AlphaFoldDB" id="A0A4Y7PU25"/>
<gene>
    <name evidence="2" type="ORF">BD410DRAFT_806175</name>
</gene>
<name>A0A4Y7PU25_9AGAM</name>